<gene>
    <name evidence="2" type="ORF">UFOPK3417_01355</name>
</gene>
<accession>A0A6J7EL82</accession>
<evidence type="ECO:0000313" key="2">
    <source>
        <dbReference type="EMBL" id="CAB4880889.1"/>
    </source>
</evidence>
<proteinExistence type="predicted"/>
<dbReference type="AlphaFoldDB" id="A0A6J7EL82"/>
<name>A0A6J7EL82_9ZZZZ</name>
<dbReference type="EMBL" id="CAFBLR010000141">
    <property type="protein sequence ID" value="CAB4880889.1"/>
    <property type="molecule type" value="Genomic_DNA"/>
</dbReference>
<feature type="region of interest" description="Disordered" evidence="1">
    <location>
        <begin position="180"/>
        <end position="202"/>
    </location>
</feature>
<organism evidence="2">
    <name type="scientific">freshwater metagenome</name>
    <dbReference type="NCBI Taxonomy" id="449393"/>
    <lineage>
        <taxon>unclassified sequences</taxon>
        <taxon>metagenomes</taxon>
        <taxon>ecological metagenomes</taxon>
    </lineage>
</organism>
<sequence>MPGLLEVALRPTHRVVRLAQRVEPDHHVEVRGLGPVLWTVLRCGKHCGGVRNILPFTGVDDLPPLERLAAAECEVGHLRIGVAERIDRRRAEVSAAAVGEDHPAVREVHPVECIGPAVVRPEAHAGERANAGGVVDEVEVVALAPGAVVAHGVEELVGRIRCGHVTGLAASPVGGPMSVTRKSCSGCARGSRSARDGSLAGR</sequence>
<evidence type="ECO:0000256" key="1">
    <source>
        <dbReference type="SAM" id="MobiDB-lite"/>
    </source>
</evidence>
<reference evidence="2" key="1">
    <citation type="submission" date="2020-05" db="EMBL/GenBank/DDBJ databases">
        <authorList>
            <person name="Chiriac C."/>
            <person name="Salcher M."/>
            <person name="Ghai R."/>
            <person name="Kavagutti S V."/>
        </authorList>
    </citation>
    <scope>NUCLEOTIDE SEQUENCE</scope>
</reference>
<protein>
    <submittedName>
        <fullName evidence="2">Unannotated protein</fullName>
    </submittedName>
</protein>